<evidence type="ECO:0000256" key="2">
    <source>
        <dbReference type="ARBA" id="ARBA00012224"/>
    </source>
</evidence>
<accession>A0A4S3B040</accession>
<dbReference type="PANTHER" id="PTHR43525:SF1">
    <property type="entry name" value="PROTEIN MALY"/>
    <property type="match status" value="1"/>
</dbReference>
<dbReference type="InterPro" id="IPR051798">
    <property type="entry name" value="Class-II_PLP-Dep_Aminotrans"/>
</dbReference>
<dbReference type="SUPFAM" id="SSF53383">
    <property type="entry name" value="PLP-dependent transferases"/>
    <property type="match status" value="1"/>
</dbReference>
<dbReference type="AlphaFoldDB" id="A0A4S3B040"/>
<proteinExistence type="inferred from homology"/>
<dbReference type="InterPro" id="IPR015422">
    <property type="entry name" value="PyrdxlP-dep_Trfase_small"/>
</dbReference>
<gene>
    <name evidence="7" type="ORF">ESZ54_11025</name>
</gene>
<dbReference type="OrthoDB" id="9802872at2"/>
<reference evidence="7 8" key="1">
    <citation type="submission" date="2019-01" db="EMBL/GenBank/DDBJ databases">
        <title>Vagococcus silagei sp. nov. isolated from brewer's grain.</title>
        <authorList>
            <person name="Guu J.-R."/>
        </authorList>
    </citation>
    <scope>NUCLEOTIDE SEQUENCE [LARGE SCALE GENOMIC DNA]</scope>
    <source>
        <strain evidence="7 8">2B-2</strain>
    </source>
</reference>
<evidence type="ECO:0000256" key="3">
    <source>
        <dbReference type="ARBA" id="ARBA00022898"/>
    </source>
</evidence>
<sequence>MAYDFSYFDKMVDRVGSGSAKWDGLELYYGKSGIVPMWVADTDFRAPQEVIDAIIKRAEHGVFGYSLTGEFYKDAPINWHLKRNNIEYKKENIFFVPNVVVALNNTLRAITNQGDTVLVLNPTYGPLEKQPIFTERKPVVSKMKKVGKVFKIDFEDFEKKIIDNDVKAYILCNPHNPTGRVWSKSELKQMFEICKKHNVIIISDEIHGDLIMPGNKYTPAMEVARKINYEQRLVMLSAPTKTFNMAGLQVAYYMTENKEFQEKINKVKEYSKTTDLLNSFSYIALEKSYEYGGEYVDTLTEYLYSNYNYLKSELAQKCPELEVTNLEATYLVWIDASKLPLSGPELRQKMVDYGVAIQTGEDFFEEDELYFRVNIGCPRETLEKGVAAIVSCIQSI</sequence>
<organism evidence="7 8">
    <name type="scientific">Vagococcus silagei</name>
    <dbReference type="NCBI Taxonomy" id="2508885"/>
    <lineage>
        <taxon>Bacteria</taxon>
        <taxon>Bacillati</taxon>
        <taxon>Bacillota</taxon>
        <taxon>Bacilli</taxon>
        <taxon>Lactobacillales</taxon>
        <taxon>Enterococcaceae</taxon>
        <taxon>Vagococcus</taxon>
    </lineage>
</organism>
<evidence type="ECO:0000256" key="5">
    <source>
        <dbReference type="ARBA" id="ARBA00037974"/>
    </source>
</evidence>
<keyword evidence="3" id="KW-0663">Pyridoxal phosphate</keyword>
<dbReference type="InterPro" id="IPR015424">
    <property type="entry name" value="PyrdxlP-dep_Trfase"/>
</dbReference>
<dbReference type="GO" id="GO:0047804">
    <property type="term" value="F:cysteine-S-conjugate beta-lyase activity"/>
    <property type="evidence" value="ECO:0007669"/>
    <property type="project" value="UniProtKB-EC"/>
</dbReference>
<feature type="domain" description="Aminotransferase class I/classII large" evidence="6">
    <location>
        <begin position="46"/>
        <end position="389"/>
    </location>
</feature>
<keyword evidence="4 7" id="KW-0456">Lyase</keyword>
<dbReference type="EC" id="4.4.1.13" evidence="2"/>
<dbReference type="Proteomes" id="UP000310506">
    <property type="component" value="Unassembled WGS sequence"/>
</dbReference>
<dbReference type="CDD" id="cd00609">
    <property type="entry name" value="AAT_like"/>
    <property type="match status" value="1"/>
</dbReference>
<dbReference type="InterPro" id="IPR004839">
    <property type="entry name" value="Aminotransferase_I/II_large"/>
</dbReference>
<comment type="similarity">
    <text evidence="5">Belongs to the class-II pyridoxal-phosphate-dependent aminotransferase family. MalY/PatB cystathionine beta-lyase subfamily.</text>
</comment>
<dbReference type="Gene3D" id="3.40.640.10">
    <property type="entry name" value="Type I PLP-dependent aspartate aminotransferase-like (Major domain)"/>
    <property type="match status" value="1"/>
</dbReference>
<comment type="cofactor">
    <cofactor evidence="1">
        <name>pyridoxal 5'-phosphate</name>
        <dbReference type="ChEBI" id="CHEBI:597326"/>
    </cofactor>
</comment>
<dbReference type="Pfam" id="PF00155">
    <property type="entry name" value="Aminotran_1_2"/>
    <property type="match status" value="1"/>
</dbReference>
<dbReference type="Gene3D" id="3.90.1150.10">
    <property type="entry name" value="Aspartate Aminotransferase, domain 1"/>
    <property type="match status" value="1"/>
</dbReference>
<name>A0A4S3B040_9ENTE</name>
<dbReference type="GO" id="GO:0030170">
    <property type="term" value="F:pyridoxal phosphate binding"/>
    <property type="evidence" value="ECO:0007669"/>
    <property type="project" value="InterPro"/>
</dbReference>
<dbReference type="EMBL" id="SDGV01000026">
    <property type="protein sequence ID" value="THB60371.1"/>
    <property type="molecule type" value="Genomic_DNA"/>
</dbReference>
<dbReference type="NCBIfam" id="TIGR04350">
    <property type="entry name" value="C_S_lyase_PatB"/>
    <property type="match status" value="1"/>
</dbReference>
<evidence type="ECO:0000313" key="7">
    <source>
        <dbReference type="EMBL" id="THB60371.1"/>
    </source>
</evidence>
<dbReference type="InterPro" id="IPR015421">
    <property type="entry name" value="PyrdxlP-dep_Trfase_major"/>
</dbReference>
<evidence type="ECO:0000256" key="4">
    <source>
        <dbReference type="ARBA" id="ARBA00023239"/>
    </source>
</evidence>
<keyword evidence="8" id="KW-1185">Reference proteome</keyword>
<dbReference type="RefSeq" id="WP_136137710.1">
    <property type="nucleotide sequence ID" value="NZ_SDGV01000026.1"/>
</dbReference>
<protein>
    <recommendedName>
        <fullName evidence="2">cysteine-S-conjugate beta-lyase</fullName>
        <ecNumber evidence="2">4.4.1.13</ecNumber>
    </recommendedName>
</protein>
<evidence type="ECO:0000256" key="1">
    <source>
        <dbReference type="ARBA" id="ARBA00001933"/>
    </source>
</evidence>
<evidence type="ECO:0000313" key="8">
    <source>
        <dbReference type="Proteomes" id="UP000310506"/>
    </source>
</evidence>
<evidence type="ECO:0000259" key="6">
    <source>
        <dbReference type="Pfam" id="PF00155"/>
    </source>
</evidence>
<dbReference type="PANTHER" id="PTHR43525">
    <property type="entry name" value="PROTEIN MALY"/>
    <property type="match status" value="1"/>
</dbReference>
<comment type="caution">
    <text evidence="7">The sequence shown here is derived from an EMBL/GenBank/DDBJ whole genome shotgun (WGS) entry which is preliminary data.</text>
</comment>
<dbReference type="InterPro" id="IPR027619">
    <property type="entry name" value="C-S_lyase_PatB-like"/>
</dbReference>